<reference evidence="3" key="1">
    <citation type="submission" date="2022-08" db="EMBL/GenBank/DDBJ databases">
        <title>Novel sulfate-reducing endosymbionts in the free-living metamonad Anaeramoeba.</title>
        <authorList>
            <person name="Jerlstrom-Hultqvist J."/>
            <person name="Cepicka I."/>
            <person name="Gallot-Lavallee L."/>
            <person name="Salas-Leiva D."/>
            <person name="Curtis B.A."/>
            <person name="Zahonova K."/>
            <person name="Pipaliya S."/>
            <person name="Dacks J."/>
            <person name="Roger A.J."/>
        </authorList>
    </citation>
    <scope>NUCLEOTIDE SEQUENCE</scope>
    <source>
        <strain evidence="3">Schooner1</strain>
    </source>
</reference>
<feature type="coiled-coil region" evidence="1">
    <location>
        <begin position="151"/>
        <end position="210"/>
    </location>
</feature>
<feature type="coiled-coil region" evidence="1">
    <location>
        <begin position="236"/>
        <end position="288"/>
    </location>
</feature>
<evidence type="ECO:0000256" key="1">
    <source>
        <dbReference type="SAM" id="Coils"/>
    </source>
</evidence>
<feature type="compositionally biased region" description="Polar residues" evidence="2">
    <location>
        <begin position="1"/>
        <end position="19"/>
    </location>
</feature>
<feature type="region of interest" description="Disordered" evidence="2">
    <location>
        <begin position="1"/>
        <end position="22"/>
    </location>
</feature>
<feature type="region of interest" description="Disordered" evidence="2">
    <location>
        <begin position="109"/>
        <end position="129"/>
    </location>
</feature>
<name>A0ABQ8YFS9_9EUKA</name>
<feature type="coiled-coil region" evidence="1">
    <location>
        <begin position="374"/>
        <end position="448"/>
    </location>
</feature>
<dbReference type="EMBL" id="JAOAOG010000168">
    <property type="protein sequence ID" value="KAJ6243370.1"/>
    <property type="molecule type" value="Genomic_DNA"/>
</dbReference>
<evidence type="ECO:0000256" key="2">
    <source>
        <dbReference type="SAM" id="MobiDB-lite"/>
    </source>
</evidence>
<organism evidence="3 4">
    <name type="scientific">Anaeramoeba flamelloides</name>
    <dbReference type="NCBI Taxonomy" id="1746091"/>
    <lineage>
        <taxon>Eukaryota</taxon>
        <taxon>Metamonada</taxon>
        <taxon>Anaeramoebidae</taxon>
        <taxon>Anaeramoeba</taxon>
    </lineage>
</organism>
<sequence>MSKVKVQNLNQKPVQNEQTNKNDHETLPYFTVVPNLFYLPIDSLSYLNYQNLETLEKYLEFNNTKHFKNKDRSVLSTSSSSLEEEEEEEEEKFDIKIESETSSIDEYDAHDQSQNNQNKTKQKIQTQPKVLAQLSPLTRRKIIDQKKKEEYEYLKKKKQKLDNTLKRLQQKINKVHLESLTSLKKQKEIVKESENEMKKTRKRIHDFNLKIGFETAKLTEEMKDLFDQNVESETILKNCKQMIKRKQQEANTINQQLDETLNERNTLAEKERSKKSSLEITNQNIKRQVHLTEKIFNDQIKESTKLTQKIEKFLQHSRFSRKKMKSKISLNGEKMKLNFKVQIQSITEMQSSYNSISRIMNDKISEIHKLGKKYKALSEKESNLIKKINKKNENLKNEKQLKLQIDAKVKKRKNSFKQNNDNNNYYELNFLKNKIKTLDVEILRLKHDKQSIKSSIILKDFTQQGKYNQIQYLGLQIVDILSDNLNKCRENISLIQTENRLICQDIQSSLLPSEYNYYIQQSKSDNLYLINQLEKIESMLF</sequence>
<feature type="region of interest" description="Disordered" evidence="2">
    <location>
        <begin position="70"/>
        <end position="95"/>
    </location>
</feature>
<feature type="compositionally biased region" description="Low complexity" evidence="2">
    <location>
        <begin position="112"/>
        <end position="127"/>
    </location>
</feature>
<protein>
    <submittedName>
        <fullName evidence="3">Rad50</fullName>
    </submittedName>
</protein>
<evidence type="ECO:0000313" key="3">
    <source>
        <dbReference type="EMBL" id="KAJ6243370.1"/>
    </source>
</evidence>
<accession>A0ABQ8YFS9</accession>
<keyword evidence="1" id="KW-0175">Coiled coil</keyword>
<gene>
    <name evidence="3" type="ORF">M0813_21807</name>
</gene>
<comment type="caution">
    <text evidence="3">The sequence shown here is derived from an EMBL/GenBank/DDBJ whole genome shotgun (WGS) entry which is preliminary data.</text>
</comment>
<keyword evidence="4" id="KW-1185">Reference proteome</keyword>
<evidence type="ECO:0000313" key="4">
    <source>
        <dbReference type="Proteomes" id="UP001150062"/>
    </source>
</evidence>
<feature type="compositionally biased region" description="Acidic residues" evidence="2">
    <location>
        <begin position="82"/>
        <end position="92"/>
    </location>
</feature>
<proteinExistence type="predicted"/>
<dbReference type="Proteomes" id="UP001150062">
    <property type="component" value="Unassembled WGS sequence"/>
</dbReference>